<feature type="compositionally biased region" description="Low complexity" evidence="1">
    <location>
        <begin position="163"/>
        <end position="186"/>
    </location>
</feature>
<sequence length="186" mass="21244">MSQEIERELGWDDEIEESGPEFVLLPEGEYNFTVEKFERSRHQGSANLPPCNMAILTLKINGGEHGEATVIHRLFLHSKTEGFLSRFFESIGQKKEGERIRMNWNAVFGAKGRCKLEINTYMKDGQERKNNQIKSFLPYSEYLKHAGSGQIRTPLQQPLPTDQTMQQPFPTNTPPQQQGGFVPGQF</sequence>
<evidence type="ECO:0000313" key="2">
    <source>
        <dbReference type="EMBL" id="MEL3956900.1"/>
    </source>
</evidence>
<dbReference type="RefSeq" id="WP_342019974.1">
    <property type="nucleotide sequence ID" value="NZ_CP159977.1"/>
</dbReference>
<proteinExistence type="predicted"/>
<gene>
    <name evidence="2" type="ORF">NST17_06780</name>
</gene>
<keyword evidence="3" id="KW-1185">Reference proteome</keyword>
<evidence type="ECO:0000313" key="3">
    <source>
        <dbReference type="Proteomes" id="UP001459714"/>
    </source>
</evidence>
<dbReference type="Proteomes" id="UP001459714">
    <property type="component" value="Unassembled WGS sequence"/>
</dbReference>
<feature type="region of interest" description="Disordered" evidence="1">
    <location>
        <begin position="155"/>
        <end position="186"/>
    </location>
</feature>
<accession>A0ABU9JWQ7</accession>
<evidence type="ECO:0008006" key="4">
    <source>
        <dbReference type="Google" id="ProtNLM"/>
    </source>
</evidence>
<evidence type="ECO:0000256" key="1">
    <source>
        <dbReference type="SAM" id="MobiDB-lite"/>
    </source>
</evidence>
<name>A0ABU9JWQ7_9BACI</name>
<dbReference type="EMBL" id="JBBYAK010000001">
    <property type="protein sequence ID" value="MEL3956900.1"/>
    <property type="molecule type" value="Genomic_DNA"/>
</dbReference>
<protein>
    <recommendedName>
        <fullName evidence="4">DUF669 domain-containing protein</fullName>
    </recommendedName>
</protein>
<reference evidence="2 3" key="1">
    <citation type="submission" date="2024-03" db="EMBL/GenBank/DDBJ databases">
        <title>Bacilli Hybrid Assemblies.</title>
        <authorList>
            <person name="Kovac J."/>
        </authorList>
    </citation>
    <scope>NUCLEOTIDE SEQUENCE [LARGE SCALE GENOMIC DNA]</scope>
    <source>
        <strain evidence="2 3">FSL M8-0022</strain>
    </source>
</reference>
<organism evidence="2 3">
    <name type="scientific">Caldifermentibacillus hisashii</name>
    <dbReference type="NCBI Taxonomy" id="996558"/>
    <lineage>
        <taxon>Bacteria</taxon>
        <taxon>Bacillati</taxon>
        <taxon>Bacillota</taxon>
        <taxon>Bacilli</taxon>
        <taxon>Bacillales</taxon>
        <taxon>Bacillaceae</taxon>
        <taxon>Caldifermentibacillus</taxon>
    </lineage>
</organism>
<comment type="caution">
    <text evidence="2">The sequence shown here is derived from an EMBL/GenBank/DDBJ whole genome shotgun (WGS) entry which is preliminary data.</text>
</comment>